<name>A0ABQ3Z985_9ACTN</name>
<reference evidence="2 3" key="1">
    <citation type="submission" date="2021-01" db="EMBL/GenBank/DDBJ databases">
        <title>Whole genome shotgun sequence of Actinoplanes durhamensis NBRC 14914.</title>
        <authorList>
            <person name="Komaki H."/>
            <person name="Tamura T."/>
        </authorList>
    </citation>
    <scope>NUCLEOTIDE SEQUENCE [LARGE SCALE GENOMIC DNA]</scope>
    <source>
        <strain evidence="2 3">NBRC 14914</strain>
    </source>
</reference>
<organism evidence="2 3">
    <name type="scientific">Paractinoplanes durhamensis</name>
    <dbReference type="NCBI Taxonomy" id="113563"/>
    <lineage>
        <taxon>Bacteria</taxon>
        <taxon>Bacillati</taxon>
        <taxon>Actinomycetota</taxon>
        <taxon>Actinomycetes</taxon>
        <taxon>Micromonosporales</taxon>
        <taxon>Micromonosporaceae</taxon>
        <taxon>Paractinoplanes</taxon>
    </lineage>
</organism>
<proteinExistence type="predicted"/>
<dbReference type="SUPFAM" id="SSF49265">
    <property type="entry name" value="Fibronectin type III"/>
    <property type="match status" value="1"/>
</dbReference>
<feature type="signal peptide" evidence="1">
    <location>
        <begin position="1"/>
        <end position="23"/>
    </location>
</feature>
<dbReference type="Gene3D" id="2.60.40.10">
    <property type="entry name" value="Immunoglobulins"/>
    <property type="match status" value="1"/>
</dbReference>
<dbReference type="PROSITE" id="PS51257">
    <property type="entry name" value="PROKAR_LIPOPROTEIN"/>
    <property type="match status" value="1"/>
</dbReference>
<evidence type="ECO:0000313" key="3">
    <source>
        <dbReference type="Proteomes" id="UP000637628"/>
    </source>
</evidence>
<protein>
    <recommendedName>
        <fullName evidence="4">Fibronectin type-III domain-containing protein</fullName>
    </recommendedName>
</protein>
<feature type="chain" id="PRO_5047400491" description="Fibronectin type-III domain-containing protein" evidence="1">
    <location>
        <begin position="24"/>
        <end position="200"/>
    </location>
</feature>
<evidence type="ECO:0000256" key="1">
    <source>
        <dbReference type="SAM" id="SignalP"/>
    </source>
</evidence>
<comment type="caution">
    <text evidence="2">The sequence shown here is derived from an EMBL/GenBank/DDBJ whole genome shotgun (WGS) entry which is preliminary data.</text>
</comment>
<dbReference type="EMBL" id="BOML01000062">
    <property type="protein sequence ID" value="GIE06395.1"/>
    <property type="molecule type" value="Genomic_DNA"/>
</dbReference>
<dbReference type="Proteomes" id="UP000637628">
    <property type="component" value="Unassembled WGS sequence"/>
</dbReference>
<gene>
    <name evidence="2" type="ORF">Adu01nite_77450</name>
</gene>
<dbReference type="InterPro" id="IPR013783">
    <property type="entry name" value="Ig-like_fold"/>
</dbReference>
<keyword evidence="1" id="KW-0732">Signal</keyword>
<dbReference type="InterPro" id="IPR036116">
    <property type="entry name" value="FN3_sf"/>
</dbReference>
<evidence type="ECO:0008006" key="4">
    <source>
        <dbReference type="Google" id="ProtNLM"/>
    </source>
</evidence>
<accession>A0ABQ3Z985</accession>
<evidence type="ECO:0000313" key="2">
    <source>
        <dbReference type="EMBL" id="GIE06395.1"/>
    </source>
</evidence>
<dbReference type="RefSeq" id="WP_344520306.1">
    <property type="nucleotide sequence ID" value="NZ_BAAATX010000035.1"/>
</dbReference>
<sequence length="200" mass="20078">MRRRWLMLGGSVALLLLSGCSTSSTGTTATGTPIPSASGPAWVVTTQGSATPSATVGGGATVTRSPFPSGFLPLPSYAATTPPTPTGSCTPNNGAGTISGATVVPGRTTATVTFFNPGGALLQQYRITAIDQDLVVGAQRDVGWTVVTPGTACAFQTVTITGLDPKTHYIFSVDAVWSQVGGRDGTNAATVARSGVVSTT</sequence>
<keyword evidence="3" id="KW-1185">Reference proteome</keyword>